<accession>A0A843V5B0</accession>
<name>A0A843V5B0_COLES</name>
<dbReference type="Proteomes" id="UP000652761">
    <property type="component" value="Unassembled WGS sequence"/>
</dbReference>
<dbReference type="AlphaFoldDB" id="A0A843V5B0"/>
<evidence type="ECO:0000256" key="1">
    <source>
        <dbReference type="SAM" id="MobiDB-lite"/>
    </source>
</evidence>
<gene>
    <name evidence="2" type="ORF">Taro_021420</name>
</gene>
<comment type="caution">
    <text evidence="2">The sequence shown here is derived from an EMBL/GenBank/DDBJ whole genome shotgun (WGS) entry which is preliminary data.</text>
</comment>
<keyword evidence="3" id="KW-1185">Reference proteome</keyword>
<sequence>MMGMSMVVASQHQVRRVLFSFQYYTSHRFSTSYILNEKNLFPPPSKPSPSISLFLFFPSSSAIIAPLSLSPPRLGAPHRRCPIAERPFARRRCPVAKCPVVVVSSRHHRPLVEFTLCYGTPSIRGSHSTQGHRPPPPTTAPSIRDHTPLKDTSLFAIATQNRAKMPDASLHTSGSITFGRHKKRMEEEEAGGPEAYRELFRRTYKRKESGECL</sequence>
<proteinExistence type="predicted"/>
<protein>
    <submittedName>
        <fullName evidence="2">Uncharacterized protein</fullName>
    </submittedName>
</protein>
<organism evidence="2 3">
    <name type="scientific">Colocasia esculenta</name>
    <name type="common">Wild taro</name>
    <name type="synonym">Arum esculentum</name>
    <dbReference type="NCBI Taxonomy" id="4460"/>
    <lineage>
        <taxon>Eukaryota</taxon>
        <taxon>Viridiplantae</taxon>
        <taxon>Streptophyta</taxon>
        <taxon>Embryophyta</taxon>
        <taxon>Tracheophyta</taxon>
        <taxon>Spermatophyta</taxon>
        <taxon>Magnoliopsida</taxon>
        <taxon>Liliopsida</taxon>
        <taxon>Araceae</taxon>
        <taxon>Aroideae</taxon>
        <taxon>Colocasieae</taxon>
        <taxon>Colocasia</taxon>
    </lineage>
</organism>
<evidence type="ECO:0000313" key="2">
    <source>
        <dbReference type="EMBL" id="MQL88854.1"/>
    </source>
</evidence>
<evidence type="ECO:0000313" key="3">
    <source>
        <dbReference type="Proteomes" id="UP000652761"/>
    </source>
</evidence>
<dbReference type="EMBL" id="NMUH01001096">
    <property type="protein sequence ID" value="MQL88854.1"/>
    <property type="molecule type" value="Genomic_DNA"/>
</dbReference>
<feature type="region of interest" description="Disordered" evidence="1">
    <location>
        <begin position="124"/>
        <end position="147"/>
    </location>
</feature>
<reference evidence="2" key="1">
    <citation type="submission" date="2017-07" db="EMBL/GenBank/DDBJ databases">
        <title>Taro Niue Genome Assembly and Annotation.</title>
        <authorList>
            <person name="Atibalentja N."/>
            <person name="Keating K."/>
            <person name="Fields C.J."/>
        </authorList>
    </citation>
    <scope>NUCLEOTIDE SEQUENCE</scope>
    <source>
        <strain evidence="2">Niue_2</strain>
        <tissue evidence="2">Leaf</tissue>
    </source>
</reference>